<name>A0A3P1VCI3_9STRE</name>
<proteinExistence type="predicted"/>
<feature type="transmembrane region" description="Helical" evidence="1">
    <location>
        <begin position="6"/>
        <end position="24"/>
    </location>
</feature>
<dbReference type="AlphaFoldDB" id="A0A3P1VCI3"/>
<dbReference type="EMBL" id="RQZA01000002">
    <property type="protein sequence ID" value="RRD31889.1"/>
    <property type="molecule type" value="Genomic_DNA"/>
</dbReference>
<gene>
    <name evidence="2" type="ORF">EII38_03820</name>
</gene>
<accession>A0A3P1VCI3</accession>
<keyword evidence="3" id="KW-1185">Reference proteome</keyword>
<feature type="transmembrane region" description="Helical" evidence="1">
    <location>
        <begin position="40"/>
        <end position="61"/>
    </location>
</feature>
<keyword evidence="1" id="KW-1133">Transmembrane helix</keyword>
<evidence type="ECO:0000256" key="1">
    <source>
        <dbReference type="SAM" id="Phobius"/>
    </source>
</evidence>
<dbReference type="Proteomes" id="UP000281771">
    <property type="component" value="Unassembled WGS sequence"/>
</dbReference>
<dbReference type="InterPro" id="IPR010718">
    <property type="entry name" value="DUF1294"/>
</dbReference>
<evidence type="ECO:0000313" key="2">
    <source>
        <dbReference type="EMBL" id="RRD31889.1"/>
    </source>
</evidence>
<keyword evidence="1" id="KW-0472">Membrane</keyword>
<keyword evidence="1" id="KW-0812">Transmembrane</keyword>
<reference evidence="2 3" key="1">
    <citation type="submission" date="2018-11" db="EMBL/GenBank/DDBJ databases">
        <title>Genomes From Bacteria Associated with the Canine Oral Cavity: a Test Case for Automated Genome-Based Taxonomic Assignment.</title>
        <authorList>
            <person name="Coil D.A."/>
            <person name="Jospin G."/>
            <person name="Darling A.E."/>
            <person name="Wallis C."/>
            <person name="Davis I.J."/>
            <person name="Harris S."/>
            <person name="Eisen J.A."/>
            <person name="Holcombe L.J."/>
            <person name="O'Flynn C."/>
        </authorList>
    </citation>
    <scope>NUCLEOTIDE SEQUENCE [LARGE SCALE GENOMIC DNA]</scope>
    <source>
        <strain evidence="2 3">OH4621_COT-116</strain>
    </source>
</reference>
<feature type="transmembrane region" description="Helical" evidence="1">
    <location>
        <begin position="67"/>
        <end position="88"/>
    </location>
</feature>
<sequence>MTRQQALSFVIFIWNFFVFLVYGLDKGKAQKGQYRISEKILLGMSLALGGLGALSAGYFFHHKTRKWYFKLAWLVGVVFLLGIFYMIWR</sequence>
<protein>
    <submittedName>
        <fullName evidence="2">DUF1294 domain-containing protein</fullName>
    </submittedName>
</protein>
<evidence type="ECO:0000313" key="3">
    <source>
        <dbReference type="Proteomes" id="UP000281771"/>
    </source>
</evidence>
<dbReference type="RefSeq" id="WP_124776186.1">
    <property type="nucleotide sequence ID" value="NZ_RQZA01000002.1"/>
</dbReference>
<organism evidence="2 3">
    <name type="scientific">Streptococcus minor</name>
    <dbReference type="NCBI Taxonomy" id="229549"/>
    <lineage>
        <taxon>Bacteria</taxon>
        <taxon>Bacillati</taxon>
        <taxon>Bacillota</taxon>
        <taxon>Bacilli</taxon>
        <taxon>Lactobacillales</taxon>
        <taxon>Streptococcaceae</taxon>
        <taxon>Streptococcus</taxon>
    </lineage>
</organism>
<comment type="caution">
    <text evidence="2">The sequence shown here is derived from an EMBL/GenBank/DDBJ whole genome shotgun (WGS) entry which is preliminary data.</text>
</comment>
<dbReference type="STRING" id="1123309.GCA_000377005_01120"/>
<dbReference type="Pfam" id="PF06961">
    <property type="entry name" value="DUF1294"/>
    <property type="match status" value="1"/>
</dbReference>